<reference evidence="1" key="1">
    <citation type="submission" date="2020-05" db="UniProtKB">
        <authorList>
            <consortium name="EnsemblMetazoa"/>
        </authorList>
    </citation>
    <scope>IDENTIFICATION</scope>
    <source>
        <strain evidence="1">TTRI</strain>
    </source>
</reference>
<accession>A0A1A9UJH7</accession>
<name>A0A1A9UJH7_GLOAU</name>
<sequence>MSCVEIAPFKNKICVKIRPTLLSVNTKLEIIHKTPNSTHTLSYKCGAGMLYTPQNLDSINSIIQLWKLAPKSFGKVCFLQLTILIDPNITIGFIRGFANQSIGPLQTHLLSKHLFVIYYGSVKAIGLRTGTQKIFMNNQKTP</sequence>
<proteinExistence type="predicted"/>
<protein>
    <submittedName>
        <fullName evidence="1">Uncharacterized protein</fullName>
    </submittedName>
</protein>
<dbReference type="EnsemblMetazoa" id="GAUT006843-RA">
    <property type="protein sequence ID" value="GAUT006843-PA"/>
    <property type="gene ID" value="GAUT006843"/>
</dbReference>
<dbReference type="VEuPathDB" id="VectorBase:GAUT006843"/>
<dbReference type="Proteomes" id="UP000078200">
    <property type="component" value="Unassembled WGS sequence"/>
</dbReference>
<evidence type="ECO:0000313" key="2">
    <source>
        <dbReference type="Proteomes" id="UP000078200"/>
    </source>
</evidence>
<organism evidence="1 2">
    <name type="scientific">Glossina austeni</name>
    <name type="common">Savannah tsetse fly</name>
    <dbReference type="NCBI Taxonomy" id="7395"/>
    <lineage>
        <taxon>Eukaryota</taxon>
        <taxon>Metazoa</taxon>
        <taxon>Ecdysozoa</taxon>
        <taxon>Arthropoda</taxon>
        <taxon>Hexapoda</taxon>
        <taxon>Insecta</taxon>
        <taxon>Pterygota</taxon>
        <taxon>Neoptera</taxon>
        <taxon>Endopterygota</taxon>
        <taxon>Diptera</taxon>
        <taxon>Brachycera</taxon>
        <taxon>Muscomorpha</taxon>
        <taxon>Hippoboscoidea</taxon>
        <taxon>Glossinidae</taxon>
        <taxon>Glossina</taxon>
    </lineage>
</organism>
<dbReference type="AlphaFoldDB" id="A0A1A9UJH7"/>
<keyword evidence="2" id="KW-1185">Reference proteome</keyword>
<evidence type="ECO:0000313" key="1">
    <source>
        <dbReference type="EnsemblMetazoa" id="GAUT006843-PA"/>
    </source>
</evidence>